<dbReference type="PIRSF" id="PIRSF018266">
    <property type="entry name" value="FecR"/>
    <property type="match status" value="1"/>
</dbReference>
<dbReference type="Gene3D" id="2.60.120.1440">
    <property type="match status" value="1"/>
</dbReference>
<name>E8M5Q2_PHOS4</name>
<dbReference type="PANTHER" id="PTHR30273">
    <property type="entry name" value="PERIPLASMIC SIGNAL SENSOR AND SIGMA FACTOR ACTIVATOR FECR-RELATED"/>
    <property type="match status" value="1"/>
</dbReference>
<dbReference type="GeneID" id="95568934"/>
<feature type="domain" description="FecR N-terminal" evidence="2">
    <location>
        <begin position="10"/>
        <end position="50"/>
    </location>
</feature>
<dbReference type="InterPro" id="IPR032623">
    <property type="entry name" value="FecR_N"/>
</dbReference>
<dbReference type="Pfam" id="PF04773">
    <property type="entry name" value="FecR"/>
    <property type="match status" value="1"/>
</dbReference>
<dbReference type="PANTHER" id="PTHR30273:SF2">
    <property type="entry name" value="PROTEIN FECR"/>
    <property type="match status" value="1"/>
</dbReference>
<dbReference type="EMBL" id="AEVT01000057">
    <property type="protein sequence ID" value="EGA70624.1"/>
    <property type="molecule type" value="Genomic_DNA"/>
</dbReference>
<dbReference type="Proteomes" id="UP000006228">
    <property type="component" value="Unassembled WGS sequence"/>
</dbReference>
<dbReference type="RefSeq" id="WP_008076163.1">
    <property type="nucleotide sequence ID" value="NZ_AEVT01000057.1"/>
</dbReference>
<evidence type="ECO:0000313" key="3">
    <source>
        <dbReference type="EMBL" id="EGA70624.1"/>
    </source>
</evidence>
<dbReference type="AlphaFoldDB" id="E8M5Q2"/>
<accession>E8M5Q2</accession>
<reference evidence="3 4" key="1">
    <citation type="journal article" date="2012" name="Int. J. Syst. Evol. Microbiol.">
        <title>Vibrio caribbeanicus sp. nov., isolated from the marine sponge Scleritoderma cyanea.</title>
        <authorList>
            <person name="Hoffmann M."/>
            <person name="Monday S.R."/>
            <person name="Allard M.W."/>
            <person name="Strain E.A."/>
            <person name="Whittaker P."/>
            <person name="Naum M."/>
            <person name="McCarthy P.J."/>
            <person name="Lopez J.V."/>
            <person name="Fischer M."/>
            <person name="Brown E.W."/>
        </authorList>
    </citation>
    <scope>NUCLEOTIDE SEQUENCE [LARGE SCALE GENOMIC DNA]</scope>
    <source>
        <strain evidence="4">DSMZ 21326</strain>
    </source>
</reference>
<keyword evidence="3" id="KW-0472">Membrane</keyword>
<organism evidence="3 4">
    <name type="scientific">Vibrio sinaloensis DSM 21326</name>
    <dbReference type="NCBI Taxonomy" id="945550"/>
    <lineage>
        <taxon>Bacteria</taxon>
        <taxon>Pseudomonadati</taxon>
        <taxon>Pseudomonadota</taxon>
        <taxon>Gammaproteobacteria</taxon>
        <taxon>Vibrionales</taxon>
        <taxon>Vibrionaceae</taxon>
        <taxon>Vibrio</taxon>
        <taxon>Vibrio oreintalis group</taxon>
    </lineage>
</organism>
<sequence>MDPISRDSIEQASLWMARLWADDVTQQDRDAFHCWKSAAPENAKAWEKLELVQQKFARVPQSNLSRRVLATNKNGISRRQMLMLGGVSFASLGLGLSAYRPAPQGAEFATVTGEMKALTLADGTQLALNTDTTVYVNFNHQRRELYLSHGEILVTNSHHTTPLHVATSQGRVRPIGTRFAVREFDASTQVCVYEGEVELQPLLGLGSPHLLAGEYAHFNRRSVASIEKNQTHDALWLEQKIQAQATPLTEFIQELARYRKGILSIDPSLKTLKLTGVFSTENIDRTLYNISQILPIELHYRTPLWVTIKARS</sequence>
<protein>
    <submittedName>
        <fullName evidence="3">Putative transmembrane sensor</fullName>
    </submittedName>
</protein>
<evidence type="ECO:0000313" key="4">
    <source>
        <dbReference type="Proteomes" id="UP000006228"/>
    </source>
</evidence>
<keyword evidence="3" id="KW-0812">Transmembrane</keyword>
<dbReference type="InterPro" id="IPR012373">
    <property type="entry name" value="Ferrdict_sens_TM"/>
</dbReference>
<dbReference type="eggNOG" id="COG3712">
    <property type="taxonomic scope" value="Bacteria"/>
</dbReference>
<proteinExistence type="predicted"/>
<comment type="caution">
    <text evidence="3">The sequence shown here is derived from an EMBL/GenBank/DDBJ whole genome shotgun (WGS) entry which is preliminary data.</text>
</comment>
<dbReference type="OrthoDB" id="1099576at2"/>
<evidence type="ECO:0000259" key="2">
    <source>
        <dbReference type="Pfam" id="PF16220"/>
    </source>
</evidence>
<evidence type="ECO:0000259" key="1">
    <source>
        <dbReference type="Pfam" id="PF04773"/>
    </source>
</evidence>
<feature type="domain" description="FecR protein" evidence="1">
    <location>
        <begin position="109"/>
        <end position="198"/>
    </location>
</feature>
<dbReference type="InterPro" id="IPR006860">
    <property type="entry name" value="FecR"/>
</dbReference>
<dbReference type="Pfam" id="PF16220">
    <property type="entry name" value="DUF4880"/>
    <property type="match status" value="1"/>
</dbReference>
<dbReference type="GO" id="GO:0016989">
    <property type="term" value="F:sigma factor antagonist activity"/>
    <property type="evidence" value="ECO:0007669"/>
    <property type="project" value="TreeGrafter"/>
</dbReference>
<gene>
    <name evidence="3" type="ORF">VISI1226_15973</name>
</gene>